<keyword evidence="11" id="KW-1185">Reference proteome</keyword>
<feature type="region of interest" description="Disordered" evidence="7">
    <location>
        <begin position="445"/>
        <end position="466"/>
    </location>
</feature>
<keyword evidence="2 6" id="KW-0645">Protease</keyword>
<dbReference type="OrthoDB" id="9813435at2"/>
<dbReference type="PROSITE" id="PS00138">
    <property type="entry name" value="SUBTILASE_SER"/>
    <property type="match status" value="1"/>
</dbReference>
<proteinExistence type="inferred from homology"/>
<feature type="transmembrane region" description="Helical" evidence="8">
    <location>
        <begin position="115"/>
        <end position="133"/>
    </location>
</feature>
<feature type="transmembrane region" description="Helical" evidence="8">
    <location>
        <begin position="145"/>
        <end position="165"/>
    </location>
</feature>
<dbReference type="InterPro" id="IPR051048">
    <property type="entry name" value="Peptidase_S8/S53_subtilisin"/>
</dbReference>
<dbReference type="InterPro" id="IPR023828">
    <property type="entry name" value="Peptidase_S8_Ser-AS"/>
</dbReference>
<evidence type="ECO:0000256" key="7">
    <source>
        <dbReference type="SAM" id="MobiDB-lite"/>
    </source>
</evidence>
<dbReference type="SUPFAM" id="SSF52743">
    <property type="entry name" value="Subtilisin-like"/>
    <property type="match status" value="1"/>
</dbReference>
<evidence type="ECO:0000256" key="5">
    <source>
        <dbReference type="PIRSR" id="PIRSR615500-1"/>
    </source>
</evidence>
<dbReference type="InterPro" id="IPR000209">
    <property type="entry name" value="Peptidase_S8/S53_dom"/>
</dbReference>
<dbReference type="RefSeq" id="WP_142706282.1">
    <property type="nucleotide sequence ID" value="NZ_VIRS01000014.1"/>
</dbReference>
<feature type="transmembrane region" description="Helical" evidence="8">
    <location>
        <begin position="230"/>
        <end position="248"/>
    </location>
</feature>
<keyword evidence="3 6" id="KW-0378">Hydrolase</keyword>
<dbReference type="InParanoid" id="A0A545APE6"/>
<feature type="transmembrane region" description="Helical" evidence="8">
    <location>
        <begin position="12"/>
        <end position="34"/>
    </location>
</feature>
<dbReference type="AlphaFoldDB" id="A0A545APE6"/>
<evidence type="ECO:0000256" key="4">
    <source>
        <dbReference type="ARBA" id="ARBA00022825"/>
    </source>
</evidence>
<dbReference type="PANTHER" id="PTHR43399:SF4">
    <property type="entry name" value="CELL WALL-ASSOCIATED PROTEASE"/>
    <property type="match status" value="1"/>
</dbReference>
<feature type="transmembrane region" description="Helical" evidence="8">
    <location>
        <begin position="54"/>
        <end position="77"/>
    </location>
</feature>
<dbReference type="PRINTS" id="PR00723">
    <property type="entry name" value="SUBTILISIN"/>
</dbReference>
<organism evidence="10 11">
    <name type="scientific">Cryptosporangium phraense</name>
    <dbReference type="NCBI Taxonomy" id="2593070"/>
    <lineage>
        <taxon>Bacteria</taxon>
        <taxon>Bacillati</taxon>
        <taxon>Actinomycetota</taxon>
        <taxon>Actinomycetes</taxon>
        <taxon>Cryptosporangiales</taxon>
        <taxon>Cryptosporangiaceae</taxon>
        <taxon>Cryptosporangium</taxon>
    </lineage>
</organism>
<evidence type="ECO:0000313" key="11">
    <source>
        <dbReference type="Proteomes" id="UP000317982"/>
    </source>
</evidence>
<dbReference type="PROSITE" id="PS51892">
    <property type="entry name" value="SUBTILASE"/>
    <property type="match status" value="1"/>
</dbReference>
<dbReference type="EMBL" id="VIRS01000014">
    <property type="protein sequence ID" value="TQS43197.1"/>
    <property type="molecule type" value="Genomic_DNA"/>
</dbReference>
<reference evidence="10 11" key="1">
    <citation type="submission" date="2019-07" db="EMBL/GenBank/DDBJ databases">
        <title>Cryptosporangium phraense sp. nov., isolated from plant litter.</title>
        <authorList>
            <person name="Suriyachadkun C."/>
        </authorList>
    </citation>
    <scope>NUCLEOTIDE SEQUENCE [LARGE SCALE GENOMIC DNA]</scope>
    <source>
        <strain evidence="10 11">A-T 5661</strain>
    </source>
</reference>
<evidence type="ECO:0000256" key="3">
    <source>
        <dbReference type="ARBA" id="ARBA00022801"/>
    </source>
</evidence>
<comment type="similarity">
    <text evidence="1 6">Belongs to the peptidase S8 family.</text>
</comment>
<keyword evidence="8" id="KW-1133">Transmembrane helix</keyword>
<keyword evidence="8" id="KW-0472">Membrane</keyword>
<comment type="caution">
    <text evidence="10">The sequence shown here is derived from an EMBL/GenBank/DDBJ whole genome shotgun (WGS) entry which is preliminary data.</text>
</comment>
<protein>
    <submittedName>
        <fullName evidence="10">S8 family serine peptidase</fullName>
    </submittedName>
</protein>
<feature type="transmembrane region" description="Helical" evidence="8">
    <location>
        <begin position="89"/>
        <end position="109"/>
    </location>
</feature>
<dbReference type="InterPro" id="IPR036852">
    <property type="entry name" value="Peptidase_S8/S53_dom_sf"/>
</dbReference>
<evidence type="ECO:0000256" key="6">
    <source>
        <dbReference type="PROSITE-ProRule" id="PRU01240"/>
    </source>
</evidence>
<feature type="active site" description="Charge relay system" evidence="5 6">
    <location>
        <position position="534"/>
    </location>
</feature>
<feature type="transmembrane region" description="Helical" evidence="8">
    <location>
        <begin position="255"/>
        <end position="272"/>
    </location>
</feature>
<evidence type="ECO:0000313" key="10">
    <source>
        <dbReference type="EMBL" id="TQS43197.1"/>
    </source>
</evidence>
<feature type="active site" description="Charge relay system" evidence="5 6">
    <location>
        <position position="497"/>
    </location>
</feature>
<evidence type="ECO:0000256" key="8">
    <source>
        <dbReference type="SAM" id="Phobius"/>
    </source>
</evidence>
<feature type="transmembrane region" description="Helical" evidence="8">
    <location>
        <begin position="330"/>
        <end position="350"/>
    </location>
</feature>
<feature type="active site" description="Charge relay system" evidence="5 6">
    <location>
        <position position="710"/>
    </location>
</feature>
<feature type="domain" description="Peptidase S8/S53" evidence="9">
    <location>
        <begin position="488"/>
        <end position="747"/>
    </location>
</feature>
<dbReference type="Pfam" id="PF00082">
    <property type="entry name" value="Peptidase_S8"/>
    <property type="match status" value="1"/>
</dbReference>
<keyword evidence="8" id="KW-0812">Transmembrane</keyword>
<dbReference type="Gene3D" id="3.40.50.200">
    <property type="entry name" value="Peptidase S8/S53 domain"/>
    <property type="match status" value="1"/>
</dbReference>
<dbReference type="PANTHER" id="PTHR43399">
    <property type="entry name" value="SUBTILISIN-RELATED"/>
    <property type="match status" value="1"/>
</dbReference>
<evidence type="ECO:0000259" key="9">
    <source>
        <dbReference type="Pfam" id="PF00082"/>
    </source>
</evidence>
<feature type="transmembrane region" description="Helical" evidence="8">
    <location>
        <begin position="292"/>
        <end position="314"/>
    </location>
</feature>
<evidence type="ECO:0000256" key="2">
    <source>
        <dbReference type="ARBA" id="ARBA00022670"/>
    </source>
</evidence>
<feature type="transmembrane region" description="Helical" evidence="8">
    <location>
        <begin position="201"/>
        <end position="224"/>
    </location>
</feature>
<accession>A0A545APE6</accession>
<feature type="transmembrane region" description="Helical" evidence="8">
    <location>
        <begin position="171"/>
        <end position="189"/>
    </location>
</feature>
<gene>
    <name evidence="10" type="ORF">FL583_20330</name>
</gene>
<keyword evidence="4 6" id="KW-0720">Serine protease</keyword>
<name>A0A545APE6_9ACTN</name>
<evidence type="ECO:0000256" key="1">
    <source>
        <dbReference type="ARBA" id="ARBA00011073"/>
    </source>
</evidence>
<dbReference type="GO" id="GO:0004252">
    <property type="term" value="F:serine-type endopeptidase activity"/>
    <property type="evidence" value="ECO:0007669"/>
    <property type="project" value="UniProtKB-UniRule"/>
</dbReference>
<dbReference type="Proteomes" id="UP000317982">
    <property type="component" value="Unassembled WGS sequence"/>
</dbReference>
<dbReference type="GO" id="GO:0006508">
    <property type="term" value="P:proteolysis"/>
    <property type="evidence" value="ECO:0007669"/>
    <property type="project" value="UniProtKB-KW"/>
</dbReference>
<sequence>MQPNATPGVPRWIAPTAVSLAGVWAAGVTAVGQVGGWGVEEVLTATGYEVPGAYWPLLSVVVALVAGGPAALAWVLVKRPVLRGIARSWTFAAGCAAVLGLVRVVPWSFGDTSTSVLFAVVALGLVFVVRGGVSGGEPARPRVGGIGVLASLAVGLLVLLPWWWVGALGSPLDAVAALLAALALGALASRLRRIGPVRVPVGGPVAGLVLDALVVAVPLTLLAGAFGTPGLQVLLLGVLPAAGLALAVTEPRGRWAGLLLVAACAYGPLGFADAEEISVLLIPGDVPRWAAVATGVSAWLALVAGAVAAIVLVLRTRRTVPVVAARGRGRVLAGLAVAVVVLASATVWVGPGRAGFFGDRLFVVLSSQADLTAVANTTDLTARRRAVYDRLVEHARRTQAPLLSALRKAGADPTPFYLVNAIEVDDTPVVRAVLAARDDVASVRPNPELRPIPELAGPGAASDETPTGPPANLLTIKAPEAWADGVDGRGVTVGFSDSGVDVTHPTLRPGYRGGADSWYDPWFSTTTPTDPNGHGTHTAASAVGKTVGVAPGATWIGCANLARPLGNPAYYLGCLQFMLAPFRTGGDPFTDGDPARAADVLSNSWGCPDLEGCGANTLEPATNALRAAGIFVVAAAGNSGPRCRTITDPIGRYDSVFTVGAVDDKKEIASFSSRGPVPSDSEAKPDLVAPGVDVLSAWPGGGYARLSGTSMATPQVAGVVALVWQAAPSLRGDVTRTAALLRASAQDASLGGTSACGGSERNVLGAGEVDASAAVTLARQTTATRPR</sequence>
<dbReference type="InterPro" id="IPR015500">
    <property type="entry name" value="Peptidase_S8_subtilisin-rel"/>
</dbReference>